<sequence>MSLQPPTRDLTRDDIVALLMELPSTLNLTDTKQATEDTLNYQEGSPFPSLRIILPDFISSLPWKGREYSIVETSPPLGHNVVGSARWECEQLAAFIRANSKAFDGTQTNIVVLARSNGVFKPLVLVQIVGSLITTLAAHLPQDIPQSLTSRKTERRIAWFNENHDLEAGLAVLSSFPPLKLDGKGLILIVDVSDVIFSEDKPSKVQRMFLETLHEVAIKNAAIVIRVANTKMGVTCYCDEGIQGRQEYRIKTRDASSSDELPNPPN</sequence>
<comment type="caution">
    <text evidence="1">The sequence shown here is derived from an EMBL/GenBank/DDBJ whole genome shotgun (WGS) entry which is preliminary data.</text>
</comment>
<name>A0AAN7Z9T3_9PEZI</name>
<dbReference type="Proteomes" id="UP001305414">
    <property type="component" value="Unassembled WGS sequence"/>
</dbReference>
<dbReference type="AlphaFoldDB" id="A0AAN7Z9T3"/>
<reference evidence="1 2" key="1">
    <citation type="submission" date="2023-10" db="EMBL/GenBank/DDBJ databases">
        <title>Draft genome sequence of Xylaria bambusicola isolate GMP-LS, the root and basal stem rot pathogen of sugarcane in Indonesia.</title>
        <authorList>
            <person name="Selvaraj P."/>
            <person name="Muralishankar V."/>
            <person name="Muruganantham S."/>
            <person name="Sp S."/>
            <person name="Haryani S."/>
            <person name="Lau K.J.X."/>
            <person name="Naqvi N.I."/>
        </authorList>
    </citation>
    <scope>NUCLEOTIDE SEQUENCE [LARGE SCALE GENOMIC DNA]</scope>
    <source>
        <strain evidence="1">GMP-LS</strain>
    </source>
</reference>
<evidence type="ECO:0000313" key="2">
    <source>
        <dbReference type="Proteomes" id="UP001305414"/>
    </source>
</evidence>
<organism evidence="1 2">
    <name type="scientific">Xylaria bambusicola</name>
    <dbReference type="NCBI Taxonomy" id="326684"/>
    <lineage>
        <taxon>Eukaryota</taxon>
        <taxon>Fungi</taxon>
        <taxon>Dikarya</taxon>
        <taxon>Ascomycota</taxon>
        <taxon>Pezizomycotina</taxon>
        <taxon>Sordariomycetes</taxon>
        <taxon>Xylariomycetidae</taxon>
        <taxon>Xylariales</taxon>
        <taxon>Xylariaceae</taxon>
        <taxon>Xylaria</taxon>
    </lineage>
</organism>
<gene>
    <name evidence="1" type="ORF">RRF57_011429</name>
</gene>
<protein>
    <submittedName>
        <fullName evidence="1">Uncharacterized protein</fullName>
    </submittedName>
</protein>
<proteinExistence type="predicted"/>
<dbReference type="EMBL" id="JAWHQM010000057">
    <property type="protein sequence ID" value="KAK5635717.1"/>
    <property type="molecule type" value="Genomic_DNA"/>
</dbReference>
<keyword evidence="2" id="KW-1185">Reference proteome</keyword>
<accession>A0AAN7Z9T3</accession>
<evidence type="ECO:0000313" key="1">
    <source>
        <dbReference type="EMBL" id="KAK5635717.1"/>
    </source>
</evidence>